<name>A0A6C0G002_9BACL</name>
<evidence type="ECO:0000313" key="4">
    <source>
        <dbReference type="Proteomes" id="UP000476064"/>
    </source>
</evidence>
<feature type="region of interest" description="Disordered" evidence="1">
    <location>
        <begin position="76"/>
        <end position="110"/>
    </location>
</feature>
<keyword evidence="4" id="KW-1185">Reference proteome</keyword>
<proteinExistence type="predicted"/>
<protein>
    <submittedName>
        <fullName evidence="3">Uncharacterized protein</fullName>
    </submittedName>
</protein>
<dbReference type="RefSeq" id="WP_162355886.1">
    <property type="nucleotide sequence ID" value="NZ_CP048209.1"/>
</dbReference>
<evidence type="ECO:0000256" key="2">
    <source>
        <dbReference type="SAM" id="Phobius"/>
    </source>
</evidence>
<keyword evidence="2" id="KW-0812">Transmembrane</keyword>
<dbReference type="Proteomes" id="UP000476064">
    <property type="component" value="Chromosome"/>
</dbReference>
<dbReference type="EMBL" id="CP048209">
    <property type="protein sequence ID" value="QHT59820.1"/>
    <property type="molecule type" value="Genomic_DNA"/>
</dbReference>
<evidence type="ECO:0000256" key="1">
    <source>
        <dbReference type="SAM" id="MobiDB-lite"/>
    </source>
</evidence>
<sequence length="515" mass="54992">MSQERPDWYKRADKGPFAGRPFDGRPRREVETRIAGGNGHHRKRRTYGMAAGFTGAALLALCVVLLLIRLQAIPGGESSGDEAPAISVADGDGGSAGENDHPSGTVRAEGISGDGKLLVVAQGEESRTTLGAPSCLGGETDIQYRGNYNVVYEDGTEQTDIAVLRNLTFIQPDDGIVEMTKLPFPDADVFLLVPAYADCHGLTLYALAVAHDGSGAALLDFRTSDGTTDSTSYYRPGAMPSVKDGLLVLPSSEGPGGETPTGPQDRKFMLDLSAKAFIQVQSDGAETGGKLERSFSFGGRAYRIAYPDKNLEYYTHAAELDNGIVWAPAPAMTGLDPGQELNAHPTAPFTLYLHAAGRDGKSGSAGGPALTELTPDNSLKLLTLPLKDGDNYVFLSGLYGAGDYVVYSTYSRQPGMNQPYREQLWALDSTNPGAAKHIRDYHSSGGFLFSLGIEKEEGDVVTVVGTPDGDGEYKREALVYSLKTGKSFVPDAYREAENGIEYVKDGRNFKAASVY</sequence>
<reference evidence="3 4" key="1">
    <citation type="submission" date="2020-01" db="EMBL/GenBank/DDBJ databases">
        <title>Paenibacillus sp. nov., isolated from tomato rhizosphere.</title>
        <authorList>
            <person name="Weon H.-Y."/>
            <person name="Lee S.A."/>
        </authorList>
    </citation>
    <scope>NUCLEOTIDE SEQUENCE [LARGE SCALE GENOMIC DNA]</scope>
    <source>
        <strain evidence="3 4">12200R-189</strain>
    </source>
</reference>
<dbReference type="KEGG" id="plyc:GXP70_07575"/>
<feature type="transmembrane region" description="Helical" evidence="2">
    <location>
        <begin position="47"/>
        <end position="68"/>
    </location>
</feature>
<evidence type="ECO:0000313" key="3">
    <source>
        <dbReference type="EMBL" id="QHT59820.1"/>
    </source>
</evidence>
<accession>A0A6C0G002</accession>
<feature type="region of interest" description="Disordered" evidence="1">
    <location>
        <begin position="1"/>
        <end position="28"/>
    </location>
</feature>
<keyword evidence="2" id="KW-0472">Membrane</keyword>
<keyword evidence="2" id="KW-1133">Transmembrane helix</keyword>
<feature type="compositionally biased region" description="Basic and acidic residues" evidence="1">
    <location>
        <begin position="1"/>
        <end position="14"/>
    </location>
</feature>
<organism evidence="3 4">
    <name type="scientific">Paenibacillus lycopersici</name>
    <dbReference type="NCBI Taxonomy" id="2704462"/>
    <lineage>
        <taxon>Bacteria</taxon>
        <taxon>Bacillati</taxon>
        <taxon>Bacillota</taxon>
        <taxon>Bacilli</taxon>
        <taxon>Bacillales</taxon>
        <taxon>Paenibacillaceae</taxon>
        <taxon>Paenibacillus</taxon>
    </lineage>
</organism>
<dbReference type="AlphaFoldDB" id="A0A6C0G002"/>
<gene>
    <name evidence="3" type="ORF">GXP70_07575</name>
</gene>